<organism evidence="2 3">
    <name type="scientific">Agromyces terreus</name>
    <dbReference type="NCBI Taxonomy" id="424795"/>
    <lineage>
        <taxon>Bacteria</taxon>
        <taxon>Bacillati</taxon>
        <taxon>Actinomycetota</taxon>
        <taxon>Actinomycetes</taxon>
        <taxon>Micrococcales</taxon>
        <taxon>Microbacteriaceae</taxon>
        <taxon>Agromyces</taxon>
    </lineage>
</organism>
<dbReference type="InterPro" id="IPR049874">
    <property type="entry name" value="ROK_cs"/>
</dbReference>
<evidence type="ECO:0000313" key="2">
    <source>
        <dbReference type="EMBL" id="MCP2370315.1"/>
    </source>
</evidence>
<comment type="similarity">
    <text evidence="1">Belongs to the ROK (NagC/XylR) family.</text>
</comment>
<dbReference type="Gene3D" id="3.30.420.40">
    <property type="match status" value="2"/>
</dbReference>
<dbReference type="InterPro" id="IPR000600">
    <property type="entry name" value="ROK"/>
</dbReference>
<keyword evidence="2" id="KW-0808">Transferase</keyword>
<proteinExistence type="inferred from homology"/>
<dbReference type="SUPFAM" id="SSF46785">
    <property type="entry name" value="Winged helix' DNA-binding domain"/>
    <property type="match status" value="1"/>
</dbReference>
<dbReference type="Proteomes" id="UP001139722">
    <property type="component" value="Unassembled WGS sequence"/>
</dbReference>
<dbReference type="EMBL" id="JAMZDY010000001">
    <property type="protein sequence ID" value="MCP2370315.1"/>
    <property type="molecule type" value="Genomic_DNA"/>
</dbReference>
<dbReference type="OrthoDB" id="4083144at2"/>
<dbReference type="SUPFAM" id="SSF53067">
    <property type="entry name" value="Actin-like ATPase domain"/>
    <property type="match status" value="1"/>
</dbReference>
<dbReference type="PROSITE" id="PS01125">
    <property type="entry name" value="ROK"/>
    <property type="match status" value="1"/>
</dbReference>
<dbReference type="PANTHER" id="PTHR18964:SF173">
    <property type="entry name" value="GLUCOKINASE"/>
    <property type="match status" value="1"/>
</dbReference>
<gene>
    <name evidence="2" type="ORF">BJ978_000991</name>
</gene>
<dbReference type="InterPro" id="IPR043129">
    <property type="entry name" value="ATPase_NBD"/>
</dbReference>
<name>A0A9X2KBM7_9MICO</name>
<dbReference type="InterPro" id="IPR036390">
    <property type="entry name" value="WH_DNA-bd_sf"/>
</dbReference>
<dbReference type="PANTHER" id="PTHR18964">
    <property type="entry name" value="ROK (REPRESSOR, ORF, KINASE) FAMILY"/>
    <property type="match status" value="1"/>
</dbReference>
<dbReference type="AlphaFoldDB" id="A0A9X2KBM7"/>
<dbReference type="Gene3D" id="1.10.10.10">
    <property type="entry name" value="Winged helix-like DNA-binding domain superfamily/Winged helix DNA-binding domain"/>
    <property type="match status" value="1"/>
</dbReference>
<comment type="caution">
    <text evidence="2">The sequence shown here is derived from an EMBL/GenBank/DDBJ whole genome shotgun (WGS) entry which is preliminary data.</text>
</comment>
<protein>
    <submittedName>
        <fullName evidence="2">NBD/HSP70 family sugar kinase</fullName>
    </submittedName>
</protein>
<accession>A0A9X2KBM7</accession>
<dbReference type="Pfam" id="PF00480">
    <property type="entry name" value="ROK"/>
    <property type="match status" value="1"/>
</dbReference>
<dbReference type="GO" id="GO:0016301">
    <property type="term" value="F:kinase activity"/>
    <property type="evidence" value="ECO:0007669"/>
    <property type="project" value="UniProtKB-KW"/>
</dbReference>
<keyword evidence="3" id="KW-1185">Reference proteome</keyword>
<dbReference type="Pfam" id="PF13412">
    <property type="entry name" value="HTH_24"/>
    <property type="match status" value="1"/>
</dbReference>
<reference evidence="2" key="1">
    <citation type="submission" date="2022-06" db="EMBL/GenBank/DDBJ databases">
        <title>Sequencing the genomes of 1000 actinobacteria strains.</title>
        <authorList>
            <person name="Klenk H.-P."/>
        </authorList>
    </citation>
    <scope>NUCLEOTIDE SEQUENCE</scope>
    <source>
        <strain evidence="2">DSM 22016</strain>
    </source>
</reference>
<dbReference type="InterPro" id="IPR036388">
    <property type="entry name" value="WH-like_DNA-bd_sf"/>
</dbReference>
<sequence length="403" mass="42265">MARRETATGPGSRALVVDLIRSSGPISRVELTEATGLTQPSISNIVRRLIDDGVVRETGATIATGGKPRTLLTINSRAVFAIGIQLGFENAVCIATDTTGGVFGRQLFDGAGSGEPQQVVERIAADYRGFLTGLGIDETRVAGLSIVTPGPIDLAQGLVIGPPSMRQWVDFPLRDALAELVSVPVLVDNDSAASALGEFWSRQISRESTYACIYMGSGIGAGIVTGGALYRGASSNPAEIGHISIDAAGVECFCGNRGCLERYAAPPAVVEAGRADPELNERLGLDSDTERSFDAIARAAIQGQPRALEMIESSARQMAMATLSFVNLFDVDRIDLAGWGFAIAGSIYAREIRAALEQRAFARRAHGVAVELSSNPRDTAAVGAAALILQSSLAPGHGPSMRR</sequence>
<dbReference type="RefSeq" id="WP_156998512.1">
    <property type="nucleotide sequence ID" value="NZ_BAAANU010000012.1"/>
</dbReference>
<keyword evidence="2" id="KW-0418">Kinase</keyword>
<evidence type="ECO:0000256" key="1">
    <source>
        <dbReference type="ARBA" id="ARBA00006479"/>
    </source>
</evidence>
<evidence type="ECO:0000313" key="3">
    <source>
        <dbReference type="Proteomes" id="UP001139722"/>
    </source>
</evidence>